<evidence type="ECO:0000256" key="1">
    <source>
        <dbReference type="SAM" id="Phobius"/>
    </source>
</evidence>
<accession>A0A1I6LYF0</accession>
<dbReference type="RefSeq" id="WP_089817927.1">
    <property type="nucleotide sequence ID" value="NZ_FOZK01000003.1"/>
</dbReference>
<keyword evidence="1" id="KW-0472">Membrane</keyword>
<evidence type="ECO:0000313" key="2">
    <source>
        <dbReference type="EMBL" id="SFS08435.1"/>
    </source>
</evidence>
<keyword evidence="1" id="KW-0812">Transmembrane</keyword>
<organism evidence="2 3">
    <name type="scientific">Halomicrobium zhouii</name>
    <dbReference type="NCBI Taxonomy" id="767519"/>
    <lineage>
        <taxon>Archaea</taxon>
        <taxon>Methanobacteriati</taxon>
        <taxon>Methanobacteriota</taxon>
        <taxon>Stenosarchaea group</taxon>
        <taxon>Halobacteria</taxon>
        <taxon>Halobacteriales</taxon>
        <taxon>Haloarculaceae</taxon>
        <taxon>Halomicrobium</taxon>
    </lineage>
</organism>
<dbReference type="AlphaFoldDB" id="A0A1I6LYF0"/>
<gene>
    <name evidence="2" type="ORF">SAMN05216559_3427</name>
</gene>
<feature type="transmembrane region" description="Helical" evidence="1">
    <location>
        <begin position="43"/>
        <end position="63"/>
    </location>
</feature>
<sequence>MVGPSITDEEREQFLFRLRVGFSLFVGASMALVVVAGDGSLPMLAGAFLAGTAAGAALAWWVFPDSMATGPRGRR</sequence>
<dbReference type="STRING" id="767519.SAMN05216559_3427"/>
<dbReference type="EMBL" id="FOZK01000003">
    <property type="protein sequence ID" value="SFS08435.1"/>
    <property type="molecule type" value="Genomic_DNA"/>
</dbReference>
<keyword evidence="3" id="KW-1185">Reference proteome</keyword>
<keyword evidence="1" id="KW-1133">Transmembrane helix</keyword>
<feature type="transmembrane region" description="Helical" evidence="1">
    <location>
        <begin position="20"/>
        <end position="37"/>
    </location>
</feature>
<proteinExistence type="predicted"/>
<dbReference type="OrthoDB" id="330458at2157"/>
<protein>
    <submittedName>
        <fullName evidence="2">Uncharacterized protein</fullName>
    </submittedName>
</protein>
<name>A0A1I6LYF0_9EURY</name>
<evidence type="ECO:0000313" key="3">
    <source>
        <dbReference type="Proteomes" id="UP000199062"/>
    </source>
</evidence>
<dbReference type="Proteomes" id="UP000199062">
    <property type="component" value="Unassembled WGS sequence"/>
</dbReference>
<reference evidence="2 3" key="1">
    <citation type="submission" date="2016-10" db="EMBL/GenBank/DDBJ databases">
        <authorList>
            <person name="de Groot N.N."/>
        </authorList>
    </citation>
    <scope>NUCLEOTIDE SEQUENCE [LARGE SCALE GENOMIC DNA]</scope>
    <source>
        <strain evidence="2 3">CGMCC 1.10457</strain>
    </source>
</reference>